<name>W1J8B3_9GAMM</name>
<dbReference type="EMBL" id="CBXE010000216">
    <property type="protein sequence ID" value="CDL86268.1"/>
    <property type="molecule type" value="Genomic_DNA"/>
</dbReference>
<accession>W1J8B3</accession>
<comment type="caution">
    <text evidence="1">The sequence shown here is derived from an EMBL/GenBank/DDBJ whole genome shotgun (WGS) entry which is preliminary data.</text>
</comment>
<dbReference type="Proteomes" id="UP000019197">
    <property type="component" value="Unassembled WGS sequence"/>
</dbReference>
<gene>
    <name evidence="1" type="ORF">XCR1_2930005</name>
</gene>
<protein>
    <submittedName>
        <fullName evidence="1">Uncharacterized protein</fullName>
    </submittedName>
</protein>
<dbReference type="AlphaFoldDB" id="W1J8B3"/>
<organism evidence="1 2">
    <name type="scientific">Xenorhabdus cabanillasii JM26</name>
    <dbReference type="NCBI Taxonomy" id="1427517"/>
    <lineage>
        <taxon>Bacteria</taxon>
        <taxon>Pseudomonadati</taxon>
        <taxon>Pseudomonadota</taxon>
        <taxon>Gammaproteobacteria</taxon>
        <taxon>Enterobacterales</taxon>
        <taxon>Morganellaceae</taxon>
        <taxon>Xenorhabdus</taxon>
    </lineage>
</organism>
<reference evidence="1 2" key="1">
    <citation type="submission" date="2013-11" db="EMBL/GenBank/DDBJ databases">
        <title>Draft genome sequence and annotation of the entomopathogenic bacterium, Xenorhabdus cabanillasi strain JM26.</title>
        <authorList>
            <person name="Gualtieri M."/>
            <person name="Ogier J.C."/>
            <person name="Pages S."/>
            <person name="Givaudan A."/>
            <person name="Gaudriault S."/>
        </authorList>
    </citation>
    <scope>NUCLEOTIDE SEQUENCE [LARGE SCALE GENOMIC DNA]</scope>
    <source>
        <strain evidence="1 2">JM26</strain>
    </source>
</reference>
<proteinExistence type="predicted"/>
<evidence type="ECO:0000313" key="2">
    <source>
        <dbReference type="Proteomes" id="UP000019197"/>
    </source>
</evidence>
<evidence type="ECO:0000313" key="1">
    <source>
        <dbReference type="EMBL" id="CDL86268.1"/>
    </source>
</evidence>
<sequence>MILNKIYQNLNKFGIPGRSALSRLIASAAPSVRNVISATGRPLSASDQEE</sequence>